<sequence length="270" mass="31488">MTDHTYSMDTQHVAGGDGDVEEEMDEMLHPAKRDRINKDHTPIKQQQLKKMKPSKEPEDTYSKILQTMQVLSLKIDEQTELLKSFERRIEANSVACKVNREDIGALQEKITVLQRENSQLKEASAEHARYKRRWNLRLIGLPEKDGEDTREITLGILTRIVPVSIERLRESVDTVHRLGRRGDAASANYIPRAIITQFGMRIVRDDVWKKSREARVCREMHIRFKEDFSKDDREARAKLWPRIQEARKAGKRAFLKEGYALIDNKRVDPD</sequence>
<protein>
    <submittedName>
        <fullName evidence="1">Uncharacterized protein</fullName>
    </submittedName>
</protein>
<dbReference type="EMBL" id="CM055739">
    <property type="protein sequence ID" value="KAJ8003878.1"/>
    <property type="molecule type" value="Genomic_DNA"/>
</dbReference>
<name>A0ACC2GKB9_DALPE</name>
<gene>
    <name evidence="1" type="ORF">DPEC_G00152970</name>
</gene>
<evidence type="ECO:0000313" key="2">
    <source>
        <dbReference type="Proteomes" id="UP001157502"/>
    </source>
</evidence>
<reference evidence="1" key="1">
    <citation type="submission" date="2021-05" db="EMBL/GenBank/DDBJ databases">
        <authorList>
            <person name="Pan Q."/>
            <person name="Jouanno E."/>
            <person name="Zahm M."/>
            <person name="Klopp C."/>
            <person name="Cabau C."/>
            <person name="Louis A."/>
            <person name="Berthelot C."/>
            <person name="Parey E."/>
            <person name="Roest Crollius H."/>
            <person name="Montfort J."/>
            <person name="Robinson-Rechavi M."/>
            <person name="Bouchez O."/>
            <person name="Lampietro C."/>
            <person name="Lopez Roques C."/>
            <person name="Donnadieu C."/>
            <person name="Postlethwait J."/>
            <person name="Bobe J."/>
            <person name="Dillon D."/>
            <person name="Chandos A."/>
            <person name="von Hippel F."/>
            <person name="Guiguen Y."/>
        </authorList>
    </citation>
    <scope>NUCLEOTIDE SEQUENCE</scope>
    <source>
        <strain evidence="1">YG-Jan2019</strain>
    </source>
</reference>
<proteinExistence type="predicted"/>
<evidence type="ECO:0000313" key="1">
    <source>
        <dbReference type="EMBL" id="KAJ8003878.1"/>
    </source>
</evidence>
<comment type="caution">
    <text evidence="1">The sequence shown here is derived from an EMBL/GenBank/DDBJ whole genome shotgun (WGS) entry which is preliminary data.</text>
</comment>
<organism evidence="1 2">
    <name type="scientific">Dallia pectoralis</name>
    <name type="common">Alaska blackfish</name>
    <dbReference type="NCBI Taxonomy" id="75939"/>
    <lineage>
        <taxon>Eukaryota</taxon>
        <taxon>Metazoa</taxon>
        <taxon>Chordata</taxon>
        <taxon>Craniata</taxon>
        <taxon>Vertebrata</taxon>
        <taxon>Euteleostomi</taxon>
        <taxon>Actinopterygii</taxon>
        <taxon>Neopterygii</taxon>
        <taxon>Teleostei</taxon>
        <taxon>Protacanthopterygii</taxon>
        <taxon>Esociformes</taxon>
        <taxon>Umbridae</taxon>
        <taxon>Dallia</taxon>
    </lineage>
</organism>
<accession>A0ACC2GKB9</accession>
<keyword evidence="2" id="KW-1185">Reference proteome</keyword>
<dbReference type="Proteomes" id="UP001157502">
    <property type="component" value="Chromosome 12"/>
</dbReference>